<evidence type="ECO:0000256" key="3">
    <source>
        <dbReference type="ARBA" id="ARBA00047942"/>
    </source>
</evidence>
<dbReference type="InterPro" id="IPR029063">
    <property type="entry name" value="SAM-dependent_MTases_sf"/>
</dbReference>
<keyword evidence="1" id="KW-0489">Methyltransferase</keyword>
<dbReference type="GO" id="GO:0009007">
    <property type="term" value="F:site-specific DNA-methyltransferase (adenine-specific) activity"/>
    <property type="evidence" value="ECO:0007669"/>
    <property type="project" value="UniProtKB-EC"/>
</dbReference>
<organism evidence="6 7">
    <name type="scientific">Sphingomonas metalli</name>
    <dbReference type="NCBI Taxonomy" id="1779358"/>
    <lineage>
        <taxon>Bacteria</taxon>
        <taxon>Pseudomonadati</taxon>
        <taxon>Pseudomonadota</taxon>
        <taxon>Alphaproteobacteria</taxon>
        <taxon>Sphingomonadales</taxon>
        <taxon>Sphingomonadaceae</taxon>
        <taxon>Sphingomonas</taxon>
    </lineage>
</organism>
<comment type="caution">
    <text evidence="6">The sequence shown here is derived from an EMBL/GenBank/DDBJ whole genome shotgun (WGS) entry which is preliminary data.</text>
</comment>
<dbReference type="GO" id="GO:0003677">
    <property type="term" value="F:DNA binding"/>
    <property type="evidence" value="ECO:0007669"/>
    <property type="project" value="InterPro"/>
</dbReference>
<evidence type="ECO:0000256" key="2">
    <source>
        <dbReference type="ARBA" id="ARBA00022679"/>
    </source>
</evidence>
<accession>A0A916SXW1</accession>
<reference evidence="6" key="1">
    <citation type="journal article" date="2014" name="Int. J. Syst. Evol. Microbiol.">
        <title>Complete genome sequence of Corynebacterium casei LMG S-19264T (=DSM 44701T), isolated from a smear-ripened cheese.</title>
        <authorList>
            <consortium name="US DOE Joint Genome Institute (JGI-PGF)"/>
            <person name="Walter F."/>
            <person name="Albersmeier A."/>
            <person name="Kalinowski J."/>
            <person name="Ruckert C."/>
        </authorList>
    </citation>
    <scope>NUCLEOTIDE SEQUENCE</scope>
    <source>
        <strain evidence="6">CGMCC 1.15330</strain>
    </source>
</reference>
<dbReference type="Proteomes" id="UP000623067">
    <property type="component" value="Unassembled WGS sequence"/>
</dbReference>
<dbReference type="GO" id="GO:0008170">
    <property type="term" value="F:N-methyltransferase activity"/>
    <property type="evidence" value="ECO:0007669"/>
    <property type="project" value="InterPro"/>
</dbReference>
<dbReference type="PANTHER" id="PTHR13370:SF3">
    <property type="entry name" value="TRNA (GUANINE(10)-N2)-METHYLTRANSFERASE HOMOLOG"/>
    <property type="match status" value="1"/>
</dbReference>
<dbReference type="PRINTS" id="PR00508">
    <property type="entry name" value="S21N4MTFRASE"/>
</dbReference>
<dbReference type="AlphaFoldDB" id="A0A916SXW1"/>
<comment type="catalytic activity">
    <reaction evidence="3">
        <text>a 2'-deoxyadenosine in DNA + S-adenosyl-L-methionine = an N(6)-methyl-2'-deoxyadenosine in DNA + S-adenosyl-L-homocysteine + H(+)</text>
        <dbReference type="Rhea" id="RHEA:15197"/>
        <dbReference type="Rhea" id="RHEA-COMP:12418"/>
        <dbReference type="Rhea" id="RHEA-COMP:12419"/>
        <dbReference type="ChEBI" id="CHEBI:15378"/>
        <dbReference type="ChEBI" id="CHEBI:57856"/>
        <dbReference type="ChEBI" id="CHEBI:59789"/>
        <dbReference type="ChEBI" id="CHEBI:90615"/>
        <dbReference type="ChEBI" id="CHEBI:90616"/>
        <dbReference type="EC" id="2.1.1.72"/>
    </reaction>
</comment>
<dbReference type="Pfam" id="PF01555">
    <property type="entry name" value="N6_N4_Mtase"/>
    <property type="match status" value="1"/>
</dbReference>
<dbReference type="EMBL" id="BMIH01000001">
    <property type="protein sequence ID" value="GGB21281.1"/>
    <property type="molecule type" value="Genomic_DNA"/>
</dbReference>
<dbReference type="GO" id="GO:0005737">
    <property type="term" value="C:cytoplasm"/>
    <property type="evidence" value="ECO:0007669"/>
    <property type="project" value="TreeGrafter"/>
</dbReference>
<reference evidence="6" key="2">
    <citation type="submission" date="2020-09" db="EMBL/GenBank/DDBJ databases">
        <authorList>
            <person name="Sun Q."/>
            <person name="Zhou Y."/>
        </authorList>
    </citation>
    <scope>NUCLEOTIDE SEQUENCE</scope>
    <source>
        <strain evidence="6">CGMCC 1.15330</strain>
    </source>
</reference>
<feature type="domain" description="DNA methylase N-4/N-6" evidence="5">
    <location>
        <begin position="142"/>
        <end position="216"/>
    </location>
</feature>
<gene>
    <name evidence="6" type="ORF">GCM10011380_08560</name>
</gene>
<evidence type="ECO:0000313" key="7">
    <source>
        <dbReference type="Proteomes" id="UP000623067"/>
    </source>
</evidence>
<sequence>MIATVRIGAATLYMGDAYVIRPALGFHDADVMDPPYLIRATGAGRYRARRPMMDRIMDEELHSGFDMAIVNPLLCGAAIVFAHNDQLAELLSLAQGQFHRHALCVWQKTNPQPIANKHYRPDVEFYVHAWNRGYHPAGAICDLFRVSRITSPRGSARFDHPTTKPDALMAKILANVAGDSVCDPFMGTGSTGVAAIRAGKRFTGIERNPDYFQTAVRRITDAVTKARAVDQLEQVA</sequence>
<keyword evidence="7" id="KW-1185">Reference proteome</keyword>
<dbReference type="Gene3D" id="3.40.50.150">
    <property type="entry name" value="Vaccinia Virus protein VP39"/>
    <property type="match status" value="1"/>
</dbReference>
<evidence type="ECO:0000256" key="1">
    <source>
        <dbReference type="ARBA" id="ARBA00022603"/>
    </source>
</evidence>
<dbReference type="InterPro" id="IPR002941">
    <property type="entry name" value="DNA_methylase_N4/N6"/>
</dbReference>
<comment type="similarity">
    <text evidence="4">Belongs to the N(4)/N(6)-methyltransferase family.</text>
</comment>
<protein>
    <recommendedName>
        <fullName evidence="4">Methyltransferase</fullName>
        <ecNumber evidence="4">2.1.1.-</ecNumber>
    </recommendedName>
</protein>
<keyword evidence="2" id="KW-0808">Transferase</keyword>
<evidence type="ECO:0000256" key="4">
    <source>
        <dbReference type="RuleBase" id="RU362026"/>
    </source>
</evidence>
<name>A0A916SXW1_9SPHN</name>
<dbReference type="PANTHER" id="PTHR13370">
    <property type="entry name" value="RNA METHYLASE-RELATED"/>
    <property type="match status" value="1"/>
</dbReference>
<evidence type="ECO:0000313" key="6">
    <source>
        <dbReference type="EMBL" id="GGB21281.1"/>
    </source>
</evidence>
<dbReference type="SUPFAM" id="SSF53335">
    <property type="entry name" value="S-adenosyl-L-methionine-dependent methyltransferases"/>
    <property type="match status" value="1"/>
</dbReference>
<dbReference type="InterPro" id="IPR001091">
    <property type="entry name" value="RM_Methyltransferase"/>
</dbReference>
<dbReference type="RefSeq" id="WP_188657422.1">
    <property type="nucleotide sequence ID" value="NZ_BMIH01000001.1"/>
</dbReference>
<dbReference type="GO" id="GO:0032259">
    <property type="term" value="P:methylation"/>
    <property type="evidence" value="ECO:0007669"/>
    <property type="project" value="UniProtKB-KW"/>
</dbReference>
<dbReference type="EC" id="2.1.1.-" evidence="4"/>
<evidence type="ECO:0000259" key="5">
    <source>
        <dbReference type="Pfam" id="PF01555"/>
    </source>
</evidence>
<proteinExistence type="inferred from homology"/>